<name>A0ABR3FBL2_9AGAR</name>
<feature type="compositionally biased region" description="Low complexity" evidence="1">
    <location>
        <begin position="38"/>
        <end position="47"/>
    </location>
</feature>
<comment type="caution">
    <text evidence="3">The sequence shown here is derived from an EMBL/GenBank/DDBJ whole genome shotgun (WGS) entry which is preliminary data.</text>
</comment>
<feature type="compositionally biased region" description="Basic residues" evidence="1">
    <location>
        <begin position="21"/>
        <end position="33"/>
    </location>
</feature>
<dbReference type="InterPro" id="IPR037056">
    <property type="entry name" value="RNase_H1_N_sf"/>
</dbReference>
<reference evidence="3 4" key="1">
    <citation type="submission" date="2024-02" db="EMBL/GenBank/DDBJ databases">
        <title>A draft genome for the cacao thread blight pathogen Marasmius crinis-equi.</title>
        <authorList>
            <person name="Cohen S.P."/>
            <person name="Baruah I.K."/>
            <person name="Amoako-Attah I."/>
            <person name="Bukari Y."/>
            <person name="Meinhardt L.W."/>
            <person name="Bailey B.A."/>
        </authorList>
    </citation>
    <scope>NUCLEOTIDE SEQUENCE [LARGE SCALE GENOMIC DNA]</scope>
    <source>
        <strain evidence="3 4">GH-76</strain>
    </source>
</reference>
<keyword evidence="4" id="KW-1185">Reference proteome</keyword>
<dbReference type="Pfam" id="PF01693">
    <property type="entry name" value="Cauli_VI"/>
    <property type="match status" value="1"/>
</dbReference>
<proteinExistence type="predicted"/>
<sequence>MTSTAGHNHTPTPPSSTRSHAPTRRTPRSRTHRPPPVVISSDSSSSDNPDHDIDWENHFSGVFASAGISPPPSSPRIPDITTLRISSPSTPASDPPAYTAVETPDLPPYPPADASDLADLAQYYLEHYGGSVPAPDELRRSTNISSKHYTVTRGRRVGVFGDWSVVSPMVTGVSGAVYQKWGTFEEAVEMYTSAYRARMISVPEHWGS</sequence>
<dbReference type="SUPFAM" id="SSF55658">
    <property type="entry name" value="L9 N-domain-like"/>
    <property type="match status" value="1"/>
</dbReference>
<evidence type="ECO:0000259" key="2">
    <source>
        <dbReference type="Pfam" id="PF01693"/>
    </source>
</evidence>
<evidence type="ECO:0000313" key="3">
    <source>
        <dbReference type="EMBL" id="KAL0572579.1"/>
    </source>
</evidence>
<feature type="compositionally biased region" description="Basic and acidic residues" evidence="1">
    <location>
        <begin position="48"/>
        <end position="57"/>
    </location>
</feature>
<feature type="compositionally biased region" description="Low complexity" evidence="1">
    <location>
        <begin position="76"/>
        <end position="97"/>
    </location>
</feature>
<accession>A0ABR3FBL2</accession>
<evidence type="ECO:0000313" key="4">
    <source>
        <dbReference type="Proteomes" id="UP001465976"/>
    </source>
</evidence>
<feature type="region of interest" description="Disordered" evidence="1">
    <location>
        <begin position="1"/>
        <end position="97"/>
    </location>
</feature>
<dbReference type="Proteomes" id="UP001465976">
    <property type="component" value="Unassembled WGS sequence"/>
</dbReference>
<protein>
    <recommendedName>
        <fullName evidence="2">Ribonuclease H1 N-terminal domain-containing protein</fullName>
    </recommendedName>
</protein>
<evidence type="ECO:0000256" key="1">
    <source>
        <dbReference type="SAM" id="MobiDB-lite"/>
    </source>
</evidence>
<organism evidence="3 4">
    <name type="scientific">Marasmius crinis-equi</name>
    <dbReference type="NCBI Taxonomy" id="585013"/>
    <lineage>
        <taxon>Eukaryota</taxon>
        <taxon>Fungi</taxon>
        <taxon>Dikarya</taxon>
        <taxon>Basidiomycota</taxon>
        <taxon>Agaricomycotina</taxon>
        <taxon>Agaricomycetes</taxon>
        <taxon>Agaricomycetidae</taxon>
        <taxon>Agaricales</taxon>
        <taxon>Marasmiineae</taxon>
        <taxon>Marasmiaceae</taxon>
        <taxon>Marasmius</taxon>
    </lineage>
</organism>
<dbReference type="EMBL" id="JBAHYK010000612">
    <property type="protein sequence ID" value="KAL0572579.1"/>
    <property type="molecule type" value="Genomic_DNA"/>
</dbReference>
<gene>
    <name evidence="3" type="ORF">V5O48_009383</name>
</gene>
<dbReference type="InterPro" id="IPR011320">
    <property type="entry name" value="RNase_H1_N"/>
</dbReference>
<dbReference type="InterPro" id="IPR009027">
    <property type="entry name" value="Ribosomal_bL9/RNase_H1_N"/>
</dbReference>
<feature type="domain" description="Ribonuclease H1 N-terminal" evidence="2">
    <location>
        <begin position="147"/>
        <end position="188"/>
    </location>
</feature>
<dbReference type="Gene3D" id="3.40.970.10">
    <property type="entry name" value="Ribonuclease H1, N-terminal domain"/>
    <property type="match status" value="1"/>
</dbReference>